<keyword evidence="7" id="KW-1185">Reference proteome</keyword>
<dbReference type="CDD" id="cd00326">
    <property type="entry name" value="alpha_CA"/>
    <property type="match status" value="1"/>
</dbReference>
<protein>
    <recommendedName>
        <fullName evidence="4">Carbonic anhydrase</fullName>
        <ecNumber evidence="4">4.2.1.1</ecNumber>
    </recommendedName>
</protein>
<dbReference type="AlphaFoldDB" id="B3M085"/>
<sequence>MITSSLWWLLTILGSAVAYIEISEEYLTSIKQDAADDQAAGEYNYDEQGDDWQGTCQTGTAQSPIDLIFSDAKIVSIPRLRFNYYNQTLRTPLIITNNGHTANMVIPLTRDGTRPYINGGLLPGDFEVQSVHFHWGSRNTKGSEHAINYERYDVEMHIVHKNTKYATMGDATLNPDGLAVLGIMMRSVNRLSTRNYGLNKIFNQLPKIVEYNSNATITGTLNVGQLLGNIVTGEFYTYNGSLTTPDCAEAVTWNVFSDVLDFPHRQIAKLLNLQDSRKRPLINNYRSIQDTNDREIYYRALNL</sequence>
<dbReference type="PANTHER" id="PTHR18952:SF137">
    <property type="entry name" value="CARBONIC ANHYDRASE"/>
    <property type="match status" value="1"/>
</dbReference>
<dbReference type="GO" id="GO:0005737">
    <property type="term" value="C:cytoplasm"/>
    <property type="evidence" value="ECO:0007669"/>
    <property type="project" value="TreeGrafter"/>
</dbReference>
<dbReference type="InterPro" id="IPR018338">
    <property type="entry name" value="Carbonic_anhydrase_a-class_CS"/>
</dbReference>
<evidence type="ECO:0000313" key="7">
    <source>
        <dbReference type="Proteomes" id="UP000007801"/>
    </source>
</evidence>
<dbReference type="SMART" id="SM01057">
    <property type="entry name" value="Carb_anhydrase"/>
    <property type="match status" value="1"/>
</dbReference>
<keyword evidence="4" id="KW-0732">Signal</keyword>
<dbReference type="Pfam" id="PF00194">
    <property type="entry name" value="Carb_anhydrase"/>
    <property type="match status" value="1"/>
</dbReference>
<feature type="chain" id="PRO_5025093506" description="Carbonic anhydrase" evidence="4">
    <location>
        <begin position="19"/>
        <end position="303"/>
    </location>
</feature>
<dbReference type="CTD" id="50102"/>
<evidence type="ECO:0000256" key="1">
    <source>
        <dbReference type="ARBA" id="ARBA00010718"/>
    </source>
</evidence>
<dbReference type="Gene3D" id="3.10.200.10">
    <property type="entry name" value="Alpha carbonic anhydrase"/>
    <property type="match status" value="1"/>
</dbReference>
<keyword evidence="3 4" id="KW-0862">Zinc</keyword>
<dbReference type="InterPro" id="IPR036398">
    <property type="entry name" value="CA_dom_sf"/>
</dbReference>
<dbReference type="STRING" id="7217.B3M085"/>
<dbReference type="PANTHER" id="PTHR18952">
    <property type="entry name" value="CARBONIC ANHYDRASE"/>
    <property type="match status" value="1"/>
</dbReference>
<comment type="catalytic activity">
    <reaction evidence="4">
        <text>hydrogencarbonate + H(+) = CO2 + H2O</text>
        <dbReference type="Rhea" id="RHEA:10748"/>
        <dbReference type="ChEBI" id="CHEBI:15377"/>
        <dbReference type="ChEBI" id="CHEBI:15378"/>
        <dbReference type="ChEBI" id="CHEBI:16526"/>
        <dbReference type="ChEBI" id="CHEBI:17544"/>
        <dbReference type="EC" id="4.2.1.1"/>
    </reaction>
</comment>
<dbReference type="FunCoup" id="B3M085">
    <property type="interactions" value="55"/>
</dbReference>
<dbReference type="EMBL" id="CH902617">
    <property type="protein sequence ID" value="EDV42042.1"/>
    <property type="molecule type" value="Genomic_DNA"/>
</dbReference>
<dbReference type="InterPro" id="IPR001148">
    <property type="entry name" value="CA_dom"/>
</dbReference>
<comment type="function">
    <text evidence="4">Reversible hydration of carbon dioxide.</text>
</comment>
<evidence type="ECO:0000313" key="6">
    <source>
        <dbReference type="EMBL" id="EDV42042.1"/>
    </source>
</evidence>
<dbReference type="Proteomes" id="UP000007801">
    <property type="component" value="Unassembled WGS sequence"/>
</dbReference>
<dbReference type="EC" id="4.2.1.1" evidence="4"/>
<gene>
    <name evidence="6" type="primary">Dana\GF17778</name>
    <name evidence="6" type="synonym">dana_GLEANR_19041</name>
    <name evidence="6" type="ORF">GF17778</name>
</gene>
<dbReference type="InterPro" id="IPR023561">
    <property type="entry name" value="Carbonic_anhydrase_a-class"/>
</dbReference>
<dbReference type="PhylomeDB" id="B3M085"/>
<dbReference type="KEGG" id="dan:6500561"/>
<dbReference type="eggNOG" id="KOG0382">
    <property type="taxonomic scope" value="Eukaryota"/>
</dbReference>
<dbReference type="OMA" id="HKNTRYA"/>
<feature type="domain" description="Alpha-carbonic anhydrase" evidence="5">
    <location>
        <begin position="41"/>
        <end position="300"/>
    </location>
</feature>
<dbReference type="PROSITE" id="PS51144">
    <property type="entry name" value="ALPHA_CA_2"/>
    <property type="match status" value="1"/>
</dbReference>
<comment type="similarity">
    <text evidence="1 4">Belongs to the alpha-carbonic anhydrase family.</text>
</comment>
<feature type="signal peptide" evidence="4">
    <location>
        <begin position="1"/>
        <end position="18"/>
    </location>
</feature>
<evidence type="ECO:0000256" key="4">
    <source>
        <dbReference type="RuleBase" id="RU367011"/>
    </source>
</evidence>
<dbReference type="PROSITE" id="PS00162">
    <property type="entry name" value="ALPHA_CA_1"/>
    <property type="match status" value="1"/>
</dbReference>
<dbReference type="GeneID" id="6500561"/>
<accession>B3M085</accession>
<proteinExistence type="inferred from homology"/>
<dbReference type="OrthoDB" id="429145at2759"/>
<evidence type="ECO:0000256" key="2">
    <source>
        <dbReference type="ARBA" id="ARBA00022723"/>
    </source>
</evidence>
<dbReference type="InParanoid" id="B3M085"/>
<comment type="cofactor">
    <cofactor evidence="4">
        <name>Zn(2+)</name>
        <dbReference type="ChEBI" id="CHEBI:29105"/>
    </cofactor>
</comment>
<keyword evidence="4 6" id="KW-0456">Lyase</keyword>
<dbReference type="GO" id="GO:0004089">
    <property type="term" value="F:carbonate dehydratase activity"/>
    <property type="evidence" value="ECO:0007669"/>
    <property type="project" value="UniProtKB-UniRule"/>
</dbReference>
<dbReference type="SUPFAM" id="SSF51069">
    <property type="entry name" value="Carbonic anhydrase"/>
    <property type="match status" value="1"/>
</dbReference>
<reference evidence="6 7" key="1">
    <citation type="journal article" date="2007" name="Nature">
        <title>Evolution of genes and genomes on the Drosophila phylogeny.</title>
        <authorList>
            <consortium name="Drosophila 12 Genomes Consortium"/>
            <person name="Clark A.G."/>
            <person name="Eisen M.B."/>
            <person name="Smith D.R."/>
            <person name="Bergman C.M."/>
            <person name="Oliver B."/>
            <person name="Markow T.A."/>
            <person name="Kaufman T.C."/>
            <person name="Kellis M."/>
            <person name="Gelbart W."/>
            <person name="Iyer V.N."/>
            <person name="Pollard D.A."/>
            <person name="Sackton T.B."/>
            <person name="Larracuente A.M."/>
            <person name="Singh N.D."/>
            <person name="Abad J.P."/>
            <person name="Abt D.N."/>
            <person name="Adryan B."/>
            <person name="Aguade M."/>
            <person name="Akashi H."/>
            <person name="Anderson W.W."/>
            <person name="Aquadro C.F."/>
            <person name="Ardell D.H."/>
            <person name="Arguello R."/>
            <person name="Artieri C.G."/>
            <person name="Barbash D.A."/>
            <person name="Barker D."/>
            <person name="Barsanti P."/>
            <person name="Batterham P."/>
            <person name="Batzoglou S."/>
            <person name="Begun D."/>
            <person name="Bhutkar A."/>
            <person name="Blanco E."/>
            <person name="Bosak S.A."/>
            <person name="Bradley R.K."/>
            <person name="Brand A.D."/>
            <person name="Brent M.R."/>
            <person name="Brooks A.N."/>
            <person name="Brown R.H."/>
            <person name="Butlin R.K."/>
            <person name="Caggese C."/>
            <person name="Calvi B.R."/>
            <person name="Bernardo de Carvalho A."/>
            <person name="Caspi A."/>
            <person name="Castrezana S."/>
            <person name="Celniker S.E."/>
            <person name="Chang J.L."/>
            <person name="Chapple C."/>
            <person name="Chatterji S."/>
            <person name="Chinwalla A."/>
            <person name="Civetta A."/>
            <person name="Clifton S.W."/>
            <person name="Comeron J.M."/>
            <person name="Costello J.C."/>
            <person name="Coyne J.A."/>
            <person name="Daub J."/>
            <person name="David R.G."/>
            <person name="Delcher A.L."/>
            <person name="Delehaunty K."/>
            <person name="Do C.B."/>
            <person name="Ebling H."/>
            <person name="Edwards K."/>
            <person name="Eickbush T."/>
            <person name="Evans J.D."/>
            <person name="Filipski A."/>
            <person name="Findeiss S."/>
            <person name="Freyhult E."/>
            <person name="Fulton L."/>
            <person name="Fulton R."/>
            <person name="Garcia A.C."/>
            <person name="Gardiner A."/>
            <person name="Garfield D.A."/>
            <person name="Garvin B.E."/>
            <person name="Gibson G."/>
            <person name="Gilbert D."/>
            <person name="Gnerre S."/>
            <person name="Godfrey J."/>
            <person name="Good R."/>
            <person name="Gotea V."/>
            <person name="Gravely B."/>
            <person name="Greenberg A.J."/>
            <person name="Griffiths-Jones S."/>
            <person name="Gross S."/>
            <person name="Guigo R."/>
            <person name="Gustafson E.A."/>
            <person name="Haerty W."/>
            <person name="Hahn M.W."/>
            <person name="Halligan D.L."/>
            <person name="Halpern A.L."/>
            <person name="Halter G.M."/>
            <person name="Han M.V."/>
            <person name="Heger A."/>
            <person name="Hillier L."/>
            <person name="Hinrichs A.S."/>
            <person name="Holmes I."/>
            <person name="Hoskins R.A."/>
            <person name="Hubisz M.J."/>
            <person name="Hultmark D."/>
            <person name="Huntley M.A."/>
            <person name="Jaffe D.B."/>
            <person name="Jagadeeshan S."/>
            <person name="Jeck W.R."/>
            <person name="Johnson J."/>
            <person name="Jones C.D."/>
            <person name="Jordan W.C."/>
            <person name="Karpen G.H."/>
            <person name="Kataoka E."/>
            <person name="Keightley P.D."/>
            <person name="Kheradpour P."/>
            <person name="Kirkness E.F."/>
            <person name="Koerich L.B."/>
            <person name="Kristiansen K."/>
            <person name="Kudrna D."/>
            <person name="Kulathinal R.J."/>
            <person name="Kumar S."/>
            <person name="Kwok R."/>
            <person name="Lander E."/>
            <person name="Langley C.H."/>
            <person name="Lapoint R."/>
            <person name="Lazzaro B.P."/>
            <person name="Lee S.J."/>
            <person name="Levesque L."/>
            <person name="Li R."/>
            <person name="Lin C.F."/>
            <person name="Lin M.F."/>
            <person name="Lindblad-Toh K."/>
            <person name="Llopart A."/>
            <person name="Long M."/>
            <person name="Low L."/>
            <person name="Lozovsky E."/>
            <person name="Lu J."/>
            <person name="Luo M."/>
            <person name="Machado C.A."/>
            <person name="Makalowski W."/>
            <person name="Marzo M."/>
            <person name="Matsuda M."/>
            <person name="Matzkin L."/>
            <person name="McAllister B."/>
            <person name="McBride C.S."/>
            <person name="McKernan B."/>
            <person name="McKernan K."/>
            <person name="Mendez-Lago M."/>
            <person name="Minx P."/>
            <person name="Mollenhauer M.U."/>
            <person name="Montooth K."/>
            <person name="Mount S.M."/>
            <person name="Mu X."/>
            <person name="Myers E."/>
            <person name="Negre B."/>
            <person name="Newfeld S."/>
            <person name="Nielsen R."/>
            <person name="Noor M.A."/>
            <person name="O'Grady P."/>
            <person name="Pachter L."/>
            <person name="Papaceit M."/>
            <person name="Parisi M.J."/>
            <person name="Parisi M."/>
            <person name="Parts L."/>
            <person name="Pedersen J.S."/>
            <person name="Pesole G."/>
            <person name="Phillippy A.M."/>
            <person name="Ponting C.P."/>
            <person name="Pop M."/>
            <person name="Porcelli D."/>
            <person name="Powell J.R."/>
            <person name="Prohaska S."/>
            <person name="Pruitt K."/>
            <person name="Puig M."/>
            <person name="Quesneville H."/>
            <person name="Ram K.R."/>
            <person name="Rand D."/>
            <person name="Rasmussen M.D."/>
            <person name="Reed L.K."/>
            <person name="Reenan R."/>
            <person name="Reily A."/>
            <person name="Remington K.A."/>
            <person name="Rieger T.T."/>
            <person name="Ritchie M.G."/>
            <person name="Robin C."/>
            <person name="Rogers Y.H."/>
            <person name="Rohde C."/>
            <person name="Rozas J."/>
            <person name="Rubenfield M.J."/>
            <person name="Ruiz A."/>
            <person name="Russo S."/>
            <person name="Salzberg S.L."/>
            <person name="Sanchez-Gracia A."/>
            <person name="Saranga D.J."/>
            <person name="Sato H."/>
            <person name="Schaeffer S.W."/>
            <person name="Schatz M.C."/>
            <person name="Schlenke T."/>
            <person name="Schwartz R."/>
            <person name="Segarra C."/>
            <person name="Singh R.S."/>
            <person name="Sirot L."/>
            <person name="Sirota M."/>
            <person name="Sisneros N.B."/>
            <person name="Smith C.D."/>
            <person name="Smith T.F."/>
            <person name="Spieth J."/>
            <person name="Stage D.E."/>
            <person name="Stark A."/>
            <person name="Stephan W."/>
            <person name="Strausberg R.L."/>
            <person name="Strempel S."/>
            <person name="Sturgill D."/>
            <person name="Sutton G."/>
            <person name="Sutton G.G."/>
            <person name="Tao W."/>
            <person name="Teichmann S."/>
            <person name="Tobari Y.N."/>
            <person name="Tomimura Y."/>
            <person name="Tsolas J.M."/>
            <person name="Valente V.L."/>
            <person name="Venter E."/>
            <person name="Venter J.C."/>
            <person name="Vicario S."/>
            <person name="Vieira F.G."/>
            <person name="Vilella A.J."/>
            <person name="Villasante A."/>
            <person name="Walenz B."/>
            <person name="Wang J."/>
            <person name="Wasserman M."/>
            <person name="Watts T."/>
            <person name="Wilson D."/>
            <person name="Wilson R.K."/>
            <person name="Wing R.A."/>
            <person name="Wolfner M.F."/>
            <person name="Wong A."/>
            <person name="Wong G.K."/>
            <person name="Wu C.I."/>
            <person name="Wu G."/>
            <person name="Yamamoto D."/>
            <person name="Yang H.P."/>
            <person name="Yang S.P."/>
            <person name="Yorke J.A."/>
            <person name="Yoshida K."/>
            <person name="Zdobnov E."/>
            <person name="Zhang P."/>
            <person name="Zhang Y."/>
            <person name="Zimin A.V."/>
            <person name="Baldwin J."/>
            <person name="Abdouelleil A."/>
            <person name="Abdulkadir J."/>
            <person name="Abebe A."/>
            <person name="Abera B."/>
            <person name="Abreu J."/>
            <person name="Acer S.C."/>
            <person name="Aftuck L."/>
            <person name="Alexander A."/>
            <person name="An P."/>
            <person name="Anderson E."/>
            <person name="Anderson S."/>
            <person name="Arachi H."/>
            <person name="Azer M."/>
            <person name="Bachantsang P."/>
            <person name="Barry A."/>
            <person name="Bayul T."/>
            <person name="Berlin A."/>
            <person name="Bessette D."/>
            <person name="Bloom T."/>
            <person name="Blye J."/>
            <person name="Boguslavskiy L."/>
            <person name="Bonnet C."/>
            <person name="Boukhgalter B."/>
            <person name="Bourzgui I."/>
            <person name="Brown A."/>
            <person name="Cahill P."/>
            <person name="Channer S."/>
            <person name="Cheshatsang Y."/>
            <person name="Chuda L."/>
            <person name="Citroen M."/>
            <person name="Collymore A."/>
            <person name="Cooke P."/>
            <person name="Costello M."/>
            <person name="D'Aco K."/>
            <person name="Daza R."/>
            <person name="De Haan G."/>
            <person name="DeGray S."/>
            <person name="DeMaso C."/>
            <person name="Dhargay N."/>
            <person name="Dooley K."/>
            <person name="Dooley E."/>
            <person name="Doricent M."/>
            <person name="Dorje P."/>
            <person name="Dorjee K."/>
            <person name="Dupes A."/>
            <person name="Elong R."/>
            <person name="Falk J."/>
            <person name="Farina A."/>
            <person name="Faro S."/>
            <person name="Ferguson D."/>
            <person name="Fisher S."/>
            <person name="Foley C.D."/>
            <person name="Franke A."/>
            <person name="Friedrich D."/>
            <person name="Gadbois L."/>
            <person name="Gearin G."/>
            <person name="Gearin C.R."/>
            <person name="Giannoukos G."/>
            <person name="Goode T."/>
            <person name="Graham J."/>
            <person name="Grandbois E."/>
            <person name="Grewal S."/>
            <person name="Gyaltsen K."/>
            <person name="Hafez N."/>
            <person name="Hagos B."/>
            <person name="Hall J."/>
            <person name="Henson C."/>
            <person name="Hollinger A."/>
            <person name="Honan T."/>
            <person name="Huard M.D."/>
            <person name="Hughes L."/>
            <person name="Hurhula B."/>
            <person name="Husby M.E."/>
            <person name="Kamat A."/>
            <person name="Kanga B."/>
            <person name="Kashin S."/>
            <person name="Khazanovich D."/>
            <person name="Kisner P."/>
            <person name="Lance K."/>
            <person name="Lara M."/>
            <person name="Lee W."/>
            <person name="Lennon N."/>
            <person name="Letendre F."/>
            <person name="LeVine R."/>
            <person name="Lipovsky A."/>
            <person name="Liu X."/>
            <person name="Liu J."/>
            <person name="Liu S."/>
            <person name="Lokyitsang T."/>
            <person name="Lokyitsang Y."/>
            <person name="Lubonja R."/>
            <person name="Lui A."/>
            <person name="MacDonald P."/>
            <person name="Magnisalis V."/>
            <person name="Maru K."/>
            <person name="Matthews C."/>
            <person name="McCusker W."/>
            <person name="McDonough S."/>
            <person name="Mehta T."/>
            <person name="Meldrim J."/>
            <person name="Meneus L."/>
            <person name="Mihai O."/>
            <person name="Mihalev A."/>
            <person name="Mihova T."/>
            <person name="Mittelman R."/>
            <person name="Mlenga V."/>
            <person name="Montmayeur A."/>
            <person name="Mulrain L."/>
            <person name="Navidi A."/>
            <person name="Naylor J."/>
            <person name="Negash T."/>
            <person name="Nguyen T."/>
            <person name="Nguyen N."/>
            <person name="Nicol R."/>
            <person name="Norbu C."/>
            <person name="Norbu N."/>
            <person name="Novod N."/>
            <person name="O'Neill B."/>
            <person name="Osman S."/>
            <person name="Markiewicz E."/>
            <person name="Oyono O.L."/>
            <person name="Patti C."/>
            <person name="Phunkhang P."/>
            <person name="Pierre F."/>
            <person name="Priest M."/>
            <person name="Raghuraman S."/>
            <person name="Rege F."/>
            <person name="Reyes R."/>
            <person name="Rise C."/>
            <person name="Rogov P."/>
            <person name="Ross K."/>
            <person name="Ryan E."/>
            <person name="Settipalli S."/>
            <person name="Shea T."/>
            <person name="Sherpa N."/>
            <person name="Shi L."/>
            <person name="Shih D."/>
            <person name="Sparrow T."/>
            <person name="Spaulding J."/>
            <person name="Stalker J."/>
            <person name="Stange-Thomann N."/>
            <person name="Stavropoulos S."/>
            <person name="Stone C."/>
            <person name="Strader C."/>
            <person name="Tesfaye S."/>
            <person name="Thomson T."/>
            <person name="Thoulutsang Y."/>
            <person name="Thoulutsang D."/>
            <person name="Topham K."/>
            <person name="Topping I."/>
            <person name="Tsamla T."/>
            <person name="Vassiliev H."/>
            <person name="Vo A."/>
            <person name="Wangchuk T."/>
            <person name="Wangdi T."/>
            <person name="Weiand M."/>
            <person name="Wilkinson J."/>
            <person name="Wilson A."/>
            <person name="Yadav S."/>
            <person name="Young G."/>
            <person name="Yu Q."/>
            <person name="Zembek L."/>
            <person name="Zhong D."/>
            <person name="Zimmer A."/>
            <person name="Zwirko Z."/>
            <person name="Jaffe D.B."/>
            <person name="Alvarez P."/>
            <person name="Brockman W."/>
            <person name="Butler J."/>
            <person name="Chin C."/>
            <person name="Gnerre S."/>
            <person name="Grabherr M."/>
            <person name="Kleber M."/>
            <person name="Mauceli E."/>
            <person name="MacCallum I."/>
        </authorList>
    </citation>
    <scope>NUCLEOTIDE SEQUENCE [LARGE SCALE GENOMIC DNA]</scope>
    <source>
        <strain evidence="7">Tucson 14024-0371.13</strain>
    </source>
</reference>
<evidence type="ECO:0000259" key="5">
    <source>
        <dbReference type="PROSITE" id="PS51144"/>
    </source>
</evidence>
<evidence type="ECO:0000256" key="3">
    <source>
        <dbReference type="ARBA" id="ARBA00022833"/>
    </source>
</evidence>
<dbReference type="HOGENOM" id="CLU_039326_2_0_1"/>
<keyword evidence="2 4" id="KW-0479">Metal-binding</keyword>
<name>B3M085_DROAN</name>
<organism evidence="6 7">
    <name type="scientific">Drosophila ananassae</name>
    <name type="common">Fruit fly</name>
    <dbReference type="NCBI Taxonomy" id="7217"/>
    <lineage>
        <taxon>Eukaryota</taxon>
        <taxon>Metazoa</taxon>
        <taxon>Ecdysozoa</taxon>
        <taxon>Arthropoda</taxon>
        <taxon>Hexapoda</taxon>
        <taxon>Insecta</taxon>
        <taxon>Pterygota</taxon>
        <taxon>Neoptera</taxon>
        <taxon>Endopterygota</taxon>
        <taxon>Diptera</taxon>
        <taxon>Brachycera</taxon>
        <taxon>Muscomorpha</taxon>
        <taxon>Ephydroidea</taxon>
        <taxon>Drosophilidae</taxon>
        <taxon>Drosophila</taxon>
        <taxon>Sophophora</taxon>
    </lineage>
</organism>
<dbReference type="GO" id="GO:0008270">
    <property type="term" value="F:zinc ion binding"/>
    <property type="evidence" value="ECO:0007669"/>
    <property type="project" value="UniProtKB-UniRule"/>
</dbReference>